<dbReference type="AlphaFoldDB" id="A0A562KMC3"/>
<keyword evidence="1" id="KW-0456">Lyase</keyword>
<organism evidence="3 4">
    <name type="scientific">Sphingobium wenxiniae (strain DSM 21828 / CGMCC 1.7748 / JZ-1)</name>
    <dbReference type="NCBI Taxonomy" id="595605"/>
    <lineage>
        <taxon>Bacteria</taxon>
        <taxon>Pseudomonadati</taxon>
        <taxon>Pseudomonadota</taxon>
        <taxon>Alphaproteobacteria</taxon>
        <taxon>Sphingomonadales</taxon>
        <taxon>Sphingomonadaceae</taxon>
        <taxon>Sphingobium</taxon>
    </lineage>
</organism>
<gene>
    <name evidence="3" type="ORF">IQ35_00519</name>
</gene>
<sequence>MATLPYTVYDADHHLYEPEEAFTRHLPKEFQDDFYFVKKGNRTKLVIGGMLSEYIPNPTFEVVAAPGTHEKWYRGANVEGLTMRELAGEPLRPPAEWRSGDGRIALMDRQGVHACLVFPTLASVIEDRLNHKPQVMAALFHSLNMWTREEWGFARENRLFSVPMINLADIDAAIAELEFVMKAGARTIGVRPAPVPNSRGVTRSFGYPEFDPFWARVAEAGIFVNLHASDSGYDVINRMWSGGGTEFVAFQNDPHKLTLDTLGRAVADSLSALICHGVFARHPNLRVVSVENGASWVAPLFYRLNHVYGQMPKSFKEHPHETFRRHIFVAPFYEDDTEELKKCVPANRILFGSDYPHPEGLADPLEYVKEFPTYNDNEIKRVFHSNLKGLLEGARDEAA</sequence>
<dbReference type="RefSeq" id="WP_021246081.1">
    <property type="nucleotide sequence ID" value="NZ_JACIIY010000009.1"/>
</dbReference>
<evidence type="ECO:0000256" key="1">
    <source>
        <dbReference type="ARBA" id="ARBA00023239"/>
    </source>
</evidence>
<dbReference type="Gene3D" id="3.20.20.140">
    <property type="entry name" value="Metal-dependent hydrolases"/>
    <property type="match status" value="1"/>
</dbReference>
<evidence type="ECO:0000313" key="3">
    <source>
        <dbReference type="EMBL" id="TWH96588.1"/>
    </source>
</evidence>
<dbReference type="InterPro" id="IPR032466">
    <property type="entry name" value="Metal_Hydrolase"/>
</dbReference>
<reference evidence="3 4" key="1">
    <citation type="journal article" date="2015" name="Stand. Genomic Sci.">
        <title>Genomic Encyclopedia of Bacterial and Archaeal Type Strains, Phase III: the genomes of soil and plant-associated and newly described type strains.</title>
        <authorList>
            <person name="Whitman W.B."/>
            <person name="Woyke T."/>
            <person name="Klenk H.P."/>
            <person name="Zhou Y."/>
            <person name="Lilburn T.G."/>
            <person name="Beck B.J."/>
            <person name="De Vos P."/>
            <person name="Vandamme P."/>
            <person name="Eisen J.A."/>
            <person name="Garrity G."/>
            <person name="Hugenholtz P."/>
            <person name="Kyrpides N.C."/>
        </authorList>
    </citation>
    <scope>NUCLEOTIDE SEQUENCE [LARGE SCALE GENOMIC DNA]</scope>
    <source>
        <strain evidence="3 4">CGMCC 1.7748</strain>
    </source>
</reference>
<feature type="domain" description="Amidohydrolase-related" evidence="2">
    <location>
        <begin position="99"/>
        <end position="386"/>
    </location>
</feature>
<keyword evidence="3" id="KW-0378">Hydrolase</keyword>
<dbReference type="InterPro" id="IPR032465">
    <property type="entry name" value="ACMSD"/>
</dbReference>
<keyword evidence="4" id="KW-1185">Reference proteome</keyword>
<dbReference type="PANTHER" id="PTHR21240">
    <property type="entry name" value="2-AMINO-3-CARBOXYLMUCONATE-6-SEMIALDEHYDE DECARBOXYLASE"/>
    <property type="match status" value="1"/>
</dbReference>
<dbReference type="GO" id="GO:0016831">
    <property type="term" value="F:carboxy-lyase activity"/>
    <property type="evidence" value="ECO:0007669"/>
    <property type="project" value="InterPro"/>
</dbReference>
<dbReference type="EMBL" id="VLKK01000002">
    <property type="protein sequence ID" value="TWH96588.1"/>
    <property type="molecule type" value="Genomic_DNA"/>
</dbReference>
<dbReference type="GO" id="GO:0019748">
    <property type="term" value="P:secondary metabolic process"/>
    <property type="evidence" value="ECO:0007669"/>
    <property type="project" value="TreeGrafter"/>
</dbReference>
<dbReference type="SUPFAM" id="SSF51556">
    <property type="entry name" value="Metallo-dependent hydrolases"/>
    <property type="match status" value="1"/>
</dbReference>
<evidence type="ECO:0000259" key="2">
    <source>
        <dbReference type="Pfam" id="PF04909"/>
    </source>
</evidence>
<dbReference type="GO" id="GO:0016787">
    <property type="term" value="F:hydrolase activity"/>
    <property type="evidence" value="ECO:0007669"/>
    <property type="project" value="UniProtKB-KW"/>
</dbReference>
<dbReference type="Proteomes" id="UP000316624">
    <property type="component" value="Unassembled WGS sequence"/>
</dbReference>
<protein>
    <submittedName>
        <fullName evidence="3">Putative TIM-barrel fold metal-dependent hydrolase</fullName>
    </submittedName>
</protein>
<comment type="caution">
    <text evidence="3">The sequence shown here is derived from an EMBL/GenBank/DDBJ whole genome shotgun (WGS) entry which is preliminary data.</text>
</comment>
<dbReference type="PANTHER" id="PTHR21240:SF28">
    <property type="entry name" value="ISO-OROTATE DECARBOXYLASE (EUROFUNG)"/>
    <property type="match status" value="1"/>
</dbReference>
<proteinExistence type="predicted"/>
<accession>A0A562KMC3</accession>
<name>A0A562KMC3_SPHWJ</name>
<dbReference type="Pfam" id="PF04909">
    <property type="entry name" value="Amidohydro_2"/>
    <property type="match status" value="1"/>
</dbReference>
<dbReference type="GO" id="GO:0005737">
    <property type="term" value="C:cytoplasm"/>
    <property type="evidence" value="ECO:0007669"/>
    <property type="project" value="TreeGrafter"/>
</dbReference>
<evidence type="ECO:0000313" key="4">
    <source>
        <dbReference type="Proteomes" id="UP000316624"/>
    </source>
</evidence>
<dbReference type="InterPro" id="IPR006680">
    <property type="entry name" value="Amidohydro-rel"/>
</dbReference>